<dbReference type="GO" id="GO:0030170">
    <property type="term" value="F:pyridoxal phosphate binding"/>
    <property type="evidence" value="ECO:0007669"/>
    <property type="project" value="InterPro"/>
</dbReference>
<dbReference type="EC" id="2.6.1.9" evidence="4"/>
<dbReference type="InterPro" id="IPR015421">
    <property type="entry name" value="PyrdxlP-dep_Trfase_major"/>
</dbReference>
<sequence>MTEFSRFTPLVQSLPATVPFVGPETQERQVGKPFRARIGANENGFGPAPSVKDAIRAGAEDIWKYCDPENHDLRAALGAHLGVPMDRIAIGEGIDGLLGLIVRQVVLPGTPVVTSLGAYPTFNYHVAGFGGRLVTVPYRDDKEDLEGLLEAVRRENAPLVYLANPDNPMGTWHSAQSVAAFADALPEDTLLVLDEAYCETAPPDALPAIDRLADMPNVLRLRTFSKGYGLAGLRCGYAIGSLGTITSFKKVCNHFGVNRMAQIAALAAVNDQDYLRSVCERIETARRRLYRIGRDNGFEPLGSATNFVAIDCGRDGAFTSQLLNALMERGVFVRKPGVPPLDRCIRISVGPDSDLDIFEEELRNVMVDLS</sequence>
<evidence type="ECO:0000256" key="5">
    <source>
        <dbReference type="ARBA" id="ARBA00022576"/>
    </source>
</evidence>
<dbReference type="GO" id="GO:0000105">
    <property type="term" value="P:L-histidine biosynthetic process"/>
    <property type="evidence" value="ECO:0007669"/>
    <property type="project" value="UniProtKB-KW"/>
</dbReference>
<dbReference type="InterPro" id="IPR001917">
    <property type="entry name" value="Aminotrans_II_pyridoxalP_BS"/>
</dbReference>
<dbReference type="PANTHER" id="PTHR43643">
    <property type="entry name" value="HISTIDINOL-PHOSPHATE AMINOTRANSFERASE 2"/>
    <property type="match status" value="1"/>
</dbReference>
<evidence type="ECO:0000256" key="8">
    <source>
        <dbReference type="ARBA" id="ARBA00022898"/>
    </source>
</evidence>
<evidence type="ECO:0000256" key="4">
    <source>
        <dbReference type="ARBA" id="ARBA00012748"/>
    </source>
</evidence>
<keyword evidence="9" id="KW-0368">Histidine biosynthesis</keyword>
<evidence type="ECO:0000256" key="2">
    <source>
        <dbReference type="ARBA" id="ARBA00005011"/>
    </source>
</evidence>
<gene>
    <name evidence="13" type="ORF">OQ273_19615</name>
</gene>
<dbReference type="CDD" id="cd00609">
    <property type="entry name" value="AAT_like"/>
    <property type="match status" value="1"/>
</dbReference>
<evidence type="ECO:0000313" key="13">
    <source>
        <dbReference type="EMBL" id="MDA5400791.1"/>
    </source>
</evidence>
<name>A0A9X3ULY5_9HYPH</name>
<keyword evidence="8 11" id="KW-0663">Pyridoxal phosphate</keyword>
<evidence type="ECO:0000256" key="7">
    <source>
        <dbReference type="ARBA" id="ARBA00022679"/>
    </source>
</evidence>
<dbReference type="InterPro" id="IPR015424">
    <property type="entry name" value="PyrdxlP-dep_Trfase"/>
</dbReference>
<comment type="cofactor">
    <cofactor evidence="1 11">
        <name>pyridoxal 5'-phosphate</name>
        <dbReference type="ChEBI" id="CHEBI:597326"/>
    </cofactor>
</comment>
<dbReference type="Gene3D" id="3.40.640.10">
    <property type="entry name" value="Type I PLP-dependent aspartate aminotransferase-like (Major domain)"/>
    <property type="match status" value="1"/>
</dbReference>
<evidence type="ECO:0000259" key="12">
    <source>
        <dbReference type="Pfam" id="PF00155"/>
    </source>
</evidence>
<dbReference type="PANTHER" id="PTHR43643:SF6">
    <property type="entry name" value="HISTIDINOL-PHOSPHATE AMINOTRANSFERASE"/>
    <property type="match status" value="1"/>
</dbReference>
<evidence type="ECO:0000256" key="9">
    <source>
        <dbReference type="ARBA" id="ARBA00023102"/>
    </source>
</evidence>
<comment type="caution">
    <text evidence="13">The sequence shown here is derived from an EMBL/GenBank/DDBJ whole genome shotgun (WGS) entry which is preliminary data.</text>
</comment>
<dbReference type="PROSITE" id="PS00599">
    <property type="entry name" value="AA_TRANSFER_CLASS_2"/>
    <property type="match status" value="1"/>
</dbReference>
<evidence type="ECO:0000256" key="10">
    <source>
        <dbReference type="ARBA" id="ARBA00047481"/>
    </source>
</evidence>
<dbReference type="NCBIfam" id="NF006014">
    <property type="entry name" value="PRK08153.1"/>
    <property type="match status" value="1"/>
</dbReference>
<comment type="pathway">
    <text evidence="2">Amino-acid biosynthesis; L-histidine biosynthesis; L-histidine from 5-phospho-alpha-D-ribose 1-diphosphate: step 7/9.</text>
</comment>
<dbReference type="RefSeq" id="WP_267992602.1">
    <property type="nucleotide sequence ID" value="NZ_JAPJZI010000001.1"/>
</dbReference>
<dbReference type="InterPro" id="IPR004839">
    <property type="entry name" value="Aminotransferase_I/II_large"/>
</dbReference>
<keyword evidence="7" id="KW-0808">Transferase</keyword>
<keyword evidence="5 13" id="KW-0032">Aminotransferase</keyword>
<feature type="domain" description="Aminotransferase class I/classII large" evidence="12">
    <location>
        <begin position="39"/>
        <end position="357"/>
    </location>
</feature>
<keyword evidence="14" id="KW-1185">Reference proteome</keyword>
<dbReference type="InterPro" id="IPR050106">
    <property type="entry name" value="HistidinolP_aminotransfase"/>
</dbReference>
<accession>A0A9X3ULY5</accession>
<dbReference type="SUPFAM" id="SSF53383">
    <property type="entry name" value="PLP-dependent transferases"/>
    <property type="match status" value="1"/>
</dbReference>
<dbReference type="InterPro" id="IPR015422">
    <property type="entry name" value="PyrdxlP-dep_Trfase_small"/>
</dbReference>
<dbReference type="GO" id="GO:0004400">
    <property type="term" value="F:histidinol-phosphate transaminase activity"/>
    <property type="evidence" value="ECO:0007669"/>
    <property type="project" value="UniProtKB-EC"/>
</dbReference>
<dbReference type="Proteomes" id="UP001151234">
    <property type="component" value="Unassembled WGS sequence"/>
</dbReference>
<dbReference type="EMBL" id="JAPJZI010000001">
    <property type="protein sequence ID" value="MDA5400791.1"/>
    <property type="molecule type" value="Genomic_DNA"/>
</dbReference>
<dbReference type="Gene3D" id="3.90.1150.10">
    <property type="entry name" value="Aspartate Aminotransferase, domain 1"/>
    <property type="match status" value="1"/>
</dbReference>
<proteinExistence type="inferred from homology"/>
<dbReference type="Pfam" id="PF00155">
    <property type="entry name" value="Aminotran_1_2"/>
    <property type="match status" value="1"/>
</dbReference>
<organism evidence="13 14">
    <name type="scientific">Hoeflea prorocentri</name>
    <dbReference type="NCBI Taxonomy" id="1922333"/>
    <lineage>
        <taxon>Bacteria</taxon>
        <taxon>Pseudomonadati</taxon>
        <taxon>Pseudomonadota</taxon>
        <taxon>Alphaproteobacteria</taxon>
        <taxon>Hyphomicrobiales</taxon>
        <taxon>Rhizobiaceae</taxon>
        <taxon>Hoeflea</taxon>
    </lineage>
</organism>
<evidence type="ECO:0000256" key="3">
    <source>
        <dbReference type="ARBA" id="ARBA00007970"/>
    </source>
</evidence>
<keyword evidence="6" id="KW-0028">Amino-acid biosynthesis</keyword>
<protein>
    <recommendedName>
        <fullName evidence="4">histidinol-phosphate transaminase</fullName>
        <ecNumber evidence="4">2.6.1.9</ecNumber>
    </recommendedName>
</protein>
<comment type="catalytic activity">
    <reaction evidence="10">
        <text>L-histidinol phosphate + 2-oxoglutarate = 3-(imidazol-4-yl)-2-oxopropyl phosphate + L-glutamate</text>
        <dbReference type="Rhea" id="RHEA:23744"/>
        <dbReference type="ChEBI" id="CHEBI:16810"/>
        <dbReference type="ChEBI" id="CHEBI:29985"/>
        <dbReference type="ChEBI" id="CHEBI:57766"/>
        <dbReference type="ChEBI" id="CHEBI:57980"/>
        <dbReference type="EC" id="2.6.1.9"/>
    </reaction>
</comment>
<evidence type="ECO:0000256" key="1">
    <source>
        <dbReference type="ARBA" id="ARBA00001933"/>
    </source>
</evidence>
<evidence type="ECO:0000313" key="14">
    <source>
        <dbReference type="Proteomes" id="UP001151234"/>
    </source>
</evidence>
<evidence type="ECO:0000256" key="11">
    <source>
        <dbReference type="RuleBase" id="RU003693"/>
    </source>
</evidence>
<reference evidence="13" key="1">
    <citation type="submission" date="2022-11" db="EMBL/GenBank/DDBJ databases">
        <title>Draft genome sequence of Hoeflea poritis E7-10 and Hoeflea prorocentri PM5-8, separated from scleractinian coral Porites lutea and marine dinoflagellate.</title>
        <authorList>
            <person name="Zhang G."/>
            <person name="Wei Q."/>
            <person name="Cai L."/>
        </authorList>
    </citation>
    <scope>NUCLEOTIDE SEQUENCE</scope>
    <source>
        <strain evidence="13">PM5-8</strain>
    </source>
</reference>
<comment type="similarity">
    <text evidence="3">Belongs to the class-II pyridoxal-phosphate-dependent aminotransferase family. Histidinol-phosphate aminotransferase subfamily.</text>
</comment>
<dbReference type="AlphaFoldDB" id="A0A9X3ULY5"/>
<evidence type="ECO:0000256" key="6">
    <source>
        <dbReference type="ARBA" id="ARBA00022605"/>
    </source>
</evidence>